<name>A0A0G4ID77_9ALVE</name>
<dbReference type="VEuPathDB" id="CryptoDB:Cvel_13293"/>
<organism evidence="2">
    <name type="scientific">Chromera velia CCMP2878</name>
    <dbReference type="NCBI Taxonomy" id="1169474"/>
    <lineage>
        <taxon>Eukaryota</taxon>
        <taxon>Sar</taxon>
        <taxon>Alveolata</taxon>
        <taxon>Colpodellida</taxon>
        <taxon>Chromeraceae</taxon>
        <taxon>Chromera</taxon>
    </lineage>
</organism>
<feature type="region of interest" description="Disordered" evidence="1">
    <location>
        <begin position="47"/>
        <end position="67"/>
    </location>
</feature>
<accession>A0A0G4ID77</accession>
<dbReference type="PhylomeDB" id="A0A0G4ID77"/>
<feature type="region of interest" description="Disordered" evidence="1">
    <location>
        <begin position="185"/>
        <end position="207"/>
    </location>
</feature>
<reference evidence="2" key="1">
    <citation type="submission" date="2014-11" db="EMBL/GenBank/DDBJ databases">
        <authorList>
            <person name="Otto D Thomas"/>
            <person name="Naeem Raeece"/>
        </authorList>
    </citation>
    <scope>NUCLEOTIDE SEQUENCE</scope>
</reference>
<evidence type="ECO:0000313" key="2">
    <source>
        <dbReference type="EMBL" id="CEM55138.1"/>
    </source>
</evidence>
<sequence length="207" mass="23485">MQIGAVLDPFFRRPARVERVAGRWTEKVDAGLAKSLKESLTRAEDWGTDELRNGQRDQAGAAANSPPQRTKELLAIYAVDSSDIRQTKLLWKFERDNSFATSQPQRYLLEQGICFAHRKAVFCWRVRACSIPYRSARRRGAERLDPGVRCGEAECVRGRQAPPPADKLHLLTACAKTGKRRRQIEELGKDRMGRKSLREDIRASPPL</sequence>
<dbReference type="EMBL" id="CDMZ01005846">
    <property type="protein sequence ID" value="CEM55138.1"/>
    <property type="molecule type" value="Genomic_DNA"/>
</dbReference>
<dbReference type="AlphaFoldDB" id="A0A0G4ID77"/>
<evidence type="ECO:0000256" key="1">
    <source>
        <dbReference type="SAM" id="MobiDB-lite"/>
    </source>
</evidence>
<proteinExistence type="predicted"/>
<protein>
    <submittedName>
        <fullName evidence="2">Uncharacterized protein</fullName>
    </submittedName>
</protein>
<gene>
    <name evidence="2" type="ORF">Cvel_13293</name>
</gene>